<protein>
    <submittedName>
        <fullName evidence="16">Putative monovalent cation/H+ antiporter subunit A</fullName>
        <ecNumber evidence="16">1.6.5.3</ecNumber>
    </submittedName>
</protein>
<dbReference type="EC" id="1.6.5.3" evidence="16"/>
<keyword evidence="7 11" id="KW-1133">Transmembrane helix</keyword>
<evidence type="ECO:0000256" key="8">
    <source>
        <dbReference type="ARBA" id="ARBA00023065"/>
    </source>
</evidence>
<feature type="transmembrane region" description="Helical" evidence="11">
    <location>
        <begin position="471"/>
        <end position="491"/>
    </location>
</feature>
<evidence type="ECO:0000256" key="3">
    <source>
        <dbReference type="ARBA" id="ARBA00022448"/>
    </source>
</evidence>
<evidence type="ECO:0000256" key="9">
    <source>
        <dbReference type="ARBA" id="ARBA00023136"/>
    </source>
</evidence>
<reference evidence="16 17" key="1">
    <citation type="submission" date="2017-06" db="EMBL/GenBank/DDBJ databases">
        <authorList>
            <consortium name="Pathogen Informatics"/>
        </authorList>
    </citation>
    <scope>NUCLEOTIDE SEQUENCE [LARGE SCALE GENOMIC DNA]</scope>
    <source>
        <strain evidence="16 17">NCTC13839</strain>
    </source>
</reference>
<keyword evidence="3" id="KW-0813">Transport</keyword>
<dbReference type="GO" id="GO:0015297">
    <property type="term" value="F:antiporter activity"/>
    <property type="evidence" value="ECO:0007669"/>
    <property type="project" value="UniProtKB-KW"/>
</dbReference>
<keyword evidence="6 10" id="KW-0812">Transmembrane</keyword>
<feature type="transmembrane region" description="Helical" evidence="11">
    <location>
        <begin position="383"/>
        <end position="405"/>
    </location>
</feature>
<dbReference type="RefSeq" id="WP_095085787.1">
    <property type="nucleotide sequence ID" value="NZ_BMDM01000007.1"/>
</dbReference>
<dbReference type="PANTHER" id="PTHR43373">
    <property type="entry name" value="NA(+)/H(+) ANTIPORTER SUBUNIT"/>
    <property type="match status" value="1"/>
</dbReference>
<feature type="transmembrane region" description="Helical" evidence="11">
    <location>
        <begin position="675"/>
        <end position="694"/>
    </location>
</feature>
<feature type="transmembrane region" description="Helical" evidence="11">
    <location>
        <begin position="133"/>
        <end position="153"/>
    </location>
</feature>
<evidence type="ECO:0000256" key="2">
    <source>
        <dbReference type="ARBA" id="ARBA00008483"/>
    </source>
</evidence>
<evidence type="ECO:0000256" key="10">
    <source>
        <dbReference type="RuleBase" id="RU000320"/>
    </source>
</evidence>
<dbReference type="Proteomes" id="UP000242084">
    <property type="component" value="Chromosome 1"/>
</dbReference>
<evidence type="ECO:0000259" key="14">
    <source>
        <dbReference type="Pfam" id="PF13244"/>
    </source>
</evidence>
<feature type="transmembrane region" description="Helical" evidence="11">
    <location>
        <begin position="28"/>
        <end position="45"/>
    </location>
</feature>
<feature type="domain" description="NADH-Ubiquinone oxidoreductase (complex I) chain 5 N-terminal" evidence="13">
    <location>
        <begin position="63"/>
        <end position="112"/>
    </location>
</feature>
<evidence type="ECO:0000313" key="17">
    <source>
        <dbReference type="Proteomes" id="UP000242084"/>
    </source>
</evidence>
<dbReference type="InterPro" id="IPR001750">
    <property type="entry name" value="ND/Mrp_TM"/>
</dbReference>
<feature type="transmembrane region" description="Helical" evidence="11">
    <location>
        <begin position="706"/>
        <end position="730"/>
    </location>
</feature>
<dbReference type="GO" id="GO:0005886">
    <property type="term" value="C:plasma membrane"/>
    <property type="evidence" value="ECO:0007669"/>
    <property type="project" value="UniProtKB-SubCell"/>
</dbReference>
<feature type="transmembrane region" description="Helical" evidence="11">
    <location>
        <begin position="592"/>
        <end position="612"/>
    </location>
</feature>
<dbReference type="Pfam" id="PF20501">
    <property type="entry name" value="MbhE"/>
    <property type="match status" value="1"/>
</dbReference>
<feature type="transmembrane region" description="Helical" evidence="11">
    <location>
        <begin position="271"/>
        <end position="293"/>
    </location>
</feature>
<feature type="domain" description="NADH:quinone oxidoreductase/Mrp antiporter transmembrane" evidence="12">
    <location>
        <begin position="128"/>
        <end position="425"/>
    </location>
</feature>
<accession>A0A239YFX3</accession>
<feature type="transmembrane region" description="Helical" evidence="11">
    <location>
        <begin position="165"/>
        <end position="187"/>
    </location>
</feature>
<name>A0A239YFX3_9STAP</name>
<feature type="transmembrane region" description="Helical" evidence="11">
    <location>
        <begin position="526"/>
        <end position="546"/>
    </location>
</feature>
<proteinExistence type="inferred from homology"/>
<dbReference type="Pfam" id="PF00662">
    <property type="entry name" value="Proton_antipo_N"/>
    <property type="match status" value="1"/>
</dbReference>
<gene>
    <name evidence="16" type="primary">mrpA</name>
    <name evidence="16" type="ORF">SAMEA4384403_00310</name>
</gene>
<dbReference type="Pfam" id="PF00361">
    <property type="entry name" value="Proton_antipo_M"/>
    <property type="match status" value="1"/>
</dbReference>
<dbReference type="AlphaFoldDB" id="A0A239YFX3"/>
<dbReference type="KEGG" id="sste:SAMEA4384403_0310"/>
<feature type="transmembrane region" description="Helical" evidence="11">
    <location>
        <begin position="425"/>
        <end position="450"/>
    </location>
</feature>
<evidence type="ECO:0000259" key="13">
    <source>
        <dbReference type="Pfam" id="PF00662"/>
    </source>
</evidence>
<feature type="transmembrane region" description="Helical" evidence="11">
    <location>
        <begin position="772"/>
        <end position="790"/>
    </location>
</feature>
<dbReference type="PANTHER" id="PTHR43373:SF1">
    <property type="entry name" value="NA(+)_H(+) ANTIPORTER SUBUNIT A"/>
    <property type="match status" value="1"/>
</dbReference>
<comment type="subcellular location">
    <subcellularLocation>
        <location evidence="1">Cell membrane</location>
        <topology evidence="1">Multi-pass membrane protein</topology>
    </subcellularLocation>
    <subcellularLocation>
        <location evidence="10">Membrane</location>
        <topology evidence="10">Multi-pass membrane protein</topology>
    </subcellularLocation>
</comment>
<dbReference type="InterPro" id="IPR046806">
    <property type="entry name" value="MrpA_C/MbhE"/>
</dbReference>
<dbReference type="EMBL" id="LT906462">
    <property type="protein sequence ID" value="SNV57104.1"/>
    <property type="molecule type" value="Genomic_DNA"/>
</dbReference>
<feature type="transmembrane region" description="Helical" evidence="11">
    <location>
        <begin position="207"/>
        <end position="232"/>
    </location>
</feature>
<dbReference type="GO" id="GO:0016491">
    <property type="term" value="F:oxidoreductase activity"/>
    <property type="evidence" value="ECO:0007669"/>
    <property type="project" value="UniProtKB-KW"/>
</dbReference>
<evidence type="ECO:0000313" key="16">
    <source>
        <dbReference type="EMBL" id="SNV57104.1"/>
    </source>
</evidence>
<keyword evidence="8" id="KW-0406">Ion transport</keyword>
<feature type="domain" description="MrpA C-terminal/MbhE" evidence="15">
    <location>
        <begin position="713"/>
        <end position="787"/>
    </location>
</feature>
<feature type="transmembrane region" description="Helical" evidence="11">
    <location>
        <begin position="78"/>
        <end position="99"/>
    </location>
</feature>
<keyword evidence="4" id="KW-0050">Antiport</keyword>
<sequence length="799" mass="90242">MNLLWLFLMIIVVISIVVMTMNTKFSRFAGWLSLIAPLLSSIYFINQIKYVYKGEAVTFFKEWMPIIDVNIDLRLDGLSLLFALLISVIGTGVFLYAIYYLSPEKENLPRFYAYLLIFMFAMLGVVLSNNTILLYTFWELTSISSFLLISYWYHREKSQEGALKSFLITVFGGMAMLVGLIILYSITGTNTITEQVQMVDQVFQSPWFVLAVILILLGAFTKSAQFPFHIWLPDAMEAPTPVSAYLHSATMVKAGLYLLLRFTPIIGQSEWVVYTIVTVGLITMLVGSFFAISKEDLKSLLAYSTISQLGMIMTMVGLGVLSLNNQFQNHNEIYIASLFAALFHLINHAIFKSVLFMGVGIIDHETGTRNINKLSGLKKVMPFTAIMMTVSALSMAGIPLFNGFLSKEQFLTSLVETSQVDIYNQVFSIVMILAGFVGSIFTFVYCIKLIKVPFMGEMKKQLLPKVPHHDGGGMLIAPTMIALCIPLFFFIPNVLGEYLIGPAIRDIFQTSNVNAYLPHISAWHGFTIPLLLTLSIYIIGTLLILLPKWTVIYTKISKKLEINTYYEKTMDMLDQLSAQSIQLIMNNRLNQYLHIIYIIFFVIIGFGIYKVGINDISYYNITEVTPFEIIILINIIITSIALMFIRERMTMTILNGVIGYSIAVVFIFMKAPDLALTQLVIETITTVLFLLVFYHLPNVQKDKPHVLGEIVKLMIALLMAVFVVIFVIIMQQENLFTKISYYYSDAYELAGVKNIVNGILGDFRALDTMLEGIVILIAGLGIYTLVKFKIRKGDPNERK</sequence>
<dbReference type="InterPro" id="IPR025383">
    <property type="entry name" value="MrpA_C/MbhD"/>
</dbReference>
<dbReference type="InterPro" id="IPR001516">
    <property type="entry name" value="Proton_antipo_N"/>
</dbReference>
<feature type="transmembrane region" description="Helical" evidence="11">
    <location>
        <begin position="111"/>
        <end position="127"/>
    </location>
</feature>
<organism evidence="16 17">
    <name type="scientific">Mammaliicoccus stepanovicii</name>
    <dbReference type="NCBI Taxonomy" id="643214"/>
    <lineage>
        <taxon>Bacteria</taxon>
        <taxon>Bacillati</taxon>
        <taxon>Bacillota</taxon>
        <taxon>Bacilli</taxon>
        <taxon>Bacillales</taxon>
        <taxon>Staphylococcaceae</taxon>
        <taxon>Mammaliicoccus</taxon>
    </lineage>
</organism>
<dbReference type="OrthoDB" id="9807568at2"/>
<dbReference type="GO" id="GO:0006811">
    <property type="term" value="P:monoatomic ion transport"/>
    <property type="evidence" value="ECO:0007669"/>
    <property type="project" value="UniProtKB-KW"/>
</dbReference>
<keyword evidence="17" id="KW-1185">Reference proteome</keyword>
<feature type="transmembrane region" description="Helical" evidence="11">
    <location>
        <begin position="300"/>
        <end position="321"/>
    </location>
</feature>
<evidence type="ECO:0000256" key="4">
    <source>
        <dbReference type="ARBA" id="ARBA00022449"/>
    </source>
</evidence>
<evidence type="ECO:0000256" key="7">
    <source>
        <dbReference type="ARBA" id="ARBA00022989"/>
    </source>
</evidence>
<dbReference type="NCBIfam" id="NF009286">
    <property type="entry name" value="PRK12646.1"/>
    <property type="match status" value="1"/>
</dbReference>
<feature type="transmembrane region" description="Helical" evidence="11">
    <location>
        <begin position="333"/>
        <end position="362"/>
    </location>
</feature>
<comment type="similarity">
    <text evidence="2">Belongs to the CPA3 antiporters (TC 2.A.63) subunit A family.</text>
</comment>
<evidence type="ECO:0000256" key="1">
    <source>
        <dbReference type="ARBA" id="ARBA00004651"/>
    </source>
</evidence>
<keyword evidence="9 11" id="KW-0472">Membrane</keyword>
<dbReference type="PRINTS" id="PR01434">
    <property type="entry name" value="NADHDHGNASE5"/>
</dbReference>
<evidence type="ECO:0000256" key="6">
    <source>
        <dbReference type="ARBA" id="ARBA00022692"/>
    </source>
</evidence>
<keyword evidence="5" id="KW-1003">Cell membrane</keyword>
<evidence type="ECO:0000259" key="12">
    <source>
        <dbReference type="Pfam" id="PF00361"/>
    </source>
</evidence>
<dbReference type="InterPro" id="IPR050616">
    <property type="entry name" value="CPA3_Na-H_Antiporter_A"/>
</dbReference>
<dbReference type="Pfam" id="PF13244">
    <property type="entry name" value="MbhD"/>
    <property type="match status" value="1"/>
</dbReference>
<feature type="domain" description="MrpA C-terminal/MbhD" evidence="14">
    <location>
        <begin position="635"/>
        <end position="697"/>
    </location>
</feature>
<feature type="transmembrane region" description="Helical" evidence="11">
    <location>
        <begin position="652"/>
        <end position="669"/>
    </location>
</feature>
<evidence type="ECO:0000259" key="15">
    <source>
        <dbReference type="Pfam" id="PF20501"/>
    </source>
</evidence>
<feature type="transmembrane region" description="Helical" evidence="11">
    <location>
        <begin position="244"/>
        <end position="265"/>
    </location>
</feature>
<evidence type="ECO:0000256" key="5">
    <source>
        <dbReference type="ARBA" id="ARBA00022475"/>
    </source>
</evidence>
<evidence type="ECO:0000256" key="11">
    <source>
        <dbReference type="SAM" id="Phobius"/>
    </source>
</evidence>
<feature type="transmembrane region" description="Helical" evidence="11">
    <location>
        <begin position="624"/>
        <end position="645"/>
    </location>
</feature>
<feature type="transmembrane region" description="Helical" evidence="11">
    <location>
        <begin position="6"/>
        <end position="21"/>
    </location>
</feature>
<keyword evidence="16" id="KW-0560">Oxidoreductase</keyword>